<sequence length="564" mass="60422">MTSGLARDRRRIRTTARRVFGHDLLLPGQEEGTLALLQGHDVLLVAPTGSGKSLTYQLAGTLLGGCTVVVSPLLALQQDQIDGLAEGARGLSAARLSSAESDAERTAVLERAAAGDLDFLFLSPEQLANPAVAEALTAVAPTLWAVDEAHCVSVWGHDFRPDYFRLGELIARIGPARVVAMTATAARPVRRDIVARLGLAEPRTIVTGFERDNIALEVVRCVTGDAQFETVLDTVDDAAASAGSGIVYCRTRKGAERYAAALTERGHRPVTYHAGLSQRRRDEAHRAFMDGSADVIVATSAFGMGIDKPDVRFVVHADVPESPDTYYQEVGRAGRDGEPARAVLVYRPEDLSLGRFFAAPVPERADLAAVLDAVGDAGSTEPSAVTEHSPFGARKTGRLLNLLELARQTGAGDQRRELVDAAIDRARARRSLDESRVDMMRGYAETARCRAEFLLAYFGEQALEPCGHCDCCRAGLDGPPCPVGDQGGYSMGDRVRHGEFGEGMVTDVHGDRITVIFEEVGCAPCPRRSSTNTTSSSRRDTPPWAGPQPKRNRASPRGALESGG</sequence>
<dbReference type="GO" id="GO:0009378">
    <property type="term" value="F:four-way junction helicase activity"/>
    <property type="evidence" value="ECO:0007669"/>
    <property type="project" value="TreeGrafter"/>
</dbReference>
<name>E6S869_INTC7</name>
<evidence type="ECO:0000256" key="4">
    <source>
        <dbReference type="ARBA" id="ARBA00022801"/>
    </source>
</evidence>
<gene>
    <name evidence="16" type="ordered locus">Intca_0425</name>
</gene>
<feature type="domain" description="Helicase C-terminal" evidence="15">
    <location>
        <begin position="234"/>
        <end position="378"/>
    </location>
</feature>
<comment type="similarity">
    <text evidence="1">Belongs to the helicase family. RecQ subfamily.</text>
</comment>
<dbReference type="InterPro" id="IPR001650">
    <property type="entry name" value="Helicase_C-like"/>
</dbReference>
<dbReference type="GO" id="GO:0005737">
    <property type="term" value="C:cytoplasm"/>
    <property type="evidence" value="ECO:0007669"/>
    <property type="project" value="TreeGrafter"/>
</dbReference>
<dbReference type="eggNOG" id="COG0514">
    <property type="taxonomic scope" value="Bacteria"/>
</dbReference>
<dbReference type="PROSITE" id="PS51192">
    <property type="entry name" value="HELICASE_ATP_BIND_1"/>
    <property type="match status" value="1"/>
</dbReference>
<dbReference type="SMART" id="SM00490">
    <property type="entry name" value="HELICc"/>
    <property type="match status" value="1"/>
</dbReference>
<dbReference type="STRING" id="710696.Intca_0425"/>
<evidence type="ECO:0000256" key="11">
    <source>
        <dbReference type="ARBA" id="ARBA00044535"/>
    </source>
</evidence>
<keyword evidence="2" id="KW-0479">Metal-binding</keyword>
<dbReference type="GO" id="GO:0016787">
    <property type="term" value="F:hydrolase activity"/>
    <property type="evidence" value="ECO:0007669"/>
    <property type="project" value="UniProtKB-KW"/>
</dbReference>
<evidence type="ECO:0000256" key="3">
    <source>
        <dbReference type="ARBA" id="ARBA00022741"/>
    </source>
</evidence>
<dbReference type="PANTHER" id="PTHR13710">
    <property type="entry name" value="DNA HELICASE RECQ FAMILY MEMBER"/>
    <property type="match status" value="1"/>
</dbReference>
<evidence type="ECO:0000256" key="12">
    <source>
        <dbReference type="ARBA" id="ARBA00044550"/>
    </source>
</evidence>
<dbReference type="AlphaFoldDB" id="E6S869"/>
<evidence type="ECO:0000256" key="6">
    <source>
        <dbReference type="ARBA" id="ARBA00022840"/>
    </source>
</evidence>
<dbReference type="Pfam" id="PF00270">
    <property type="entry name" value="DEAD"/>
    <property type="match status" value="1"/>
</dbReference>
<dbReference type="GO" id="GO:0006310">
    <property type="term" value="P:DNA recombination"/>
    <property type="evidence" value="ECO:0007669"/>
    <property type="project" value="InterPro"/>
</dbReference>
<dbReference type="InterPro" id="IPR032284">
    <property type="entry name" value="RecQ_Zn-bd"/>
</dbReference>
<dbReference type="Proteomes" id="UP000008914">
    <property type="component" value="Chromosome"/>
</dbReference>
<dbReference type="GO" id="GO:0046872">
    <property type="term" value="F:metal ion binding"/>
    <property type="evidence" value="ECO:0007669"/>
    <property type="project" value="UniProtKB-KW"/>
</dbReference>
<dbReference type="HOGENOM" id="CLU_001103_14_3_11"/>
<evidence type="ECO:0000256" key="7">
    <source>
        <dbReference type="ARBA" id="ARBA00023125"/>
    </source>
</evidence>
<dbReference type="KEGG" id="ica:Intca_0425"/>
<keyword evidence="7" id="KW-0238">DNA-binding</keyword>
<organism evidence="16 17">
    <name type="scientific">Intrasporangium calvum (strain ATCC 23552 / DSM 43043 / JCM 3097 / NBRC 12989 / NCIMB 10167 / NRRL B-3866 / 7 KIP)</name>
    <dbReference type="NCBI Taxonomy" id="710696"/>
    <lineage>
        <taxon>Bacteria</taxon>
        <taxon>Bacillati</taxon>
        <taxon>Actinomycetota</taxon>
        <taxon>Actinomycetes</taxon>
        <taxon>Micrococcales</taxon>
        <taxon>Intrasporangiaceae</taxon>
        <taxon>Intrasporangium</taxon>
    </lineage>
</organism>
<keyword evidence="4" id="KW-0378">Hydrolase</keyword>
<keyword evidence="5 16" id="KW-0347">Helicase</keyword>
<reference evidence="16 17" key="1">
    <citation type="journal article" date="2010" name="Stand. Genomic Sci.">
        <title>Complete genome sequence of Intrasporangium calvum type strain (7 KIP).</title>
        <authorList>
            <person name="Del Rio T.G."/>
            <person name="Chertkov O."/>
            <person name="Yasawong M."/>
            <person name="Lucas S."/>
            <person name="Deshpande S."/>
            <person name="Cheng J.F."/>
            <person name="Detter C."/>
            <person name="Tapia R."/>
            <person name="Han C."/>
            <person name="Goodwin L."/>
            <person name="Pitluck S."/>
            <person name="Liolios K."/>
            <person name="Ivanova N."/>
            <person name="Mavromatis K."/>
            <person name="Pati A."/>
            <person name="Chen A."/>
            <person name="Palaniappan K."/>
            <person name="Land M."/>
            <person name="Hauser L."/>
            <person name="Chang Y.J."/>
            <person name="Jeffries C.D."/>
            <person name="Rohde M."/>
            <person name="Pukall R."/>
            <person name="Sikorski J."/>
            <person name="Goker M."/>
            <person name="Woyke T."/>
            <person name="Bristow J."/>
            <person name="Eisen J.A."/>
            <person name="Markowitz V."/>
            <person name="Hugenholtz P."/>
            <person name="Kyrpides N.C."/>
            <person name="Klenk H.P."/>
            <person name="Lapidus A."/>
        </authorList>
    </citation>
    <scope>NUCLEOTIDE SEQUENCE [LARGE SCALE GENOMIC DNA]</scope>
    <source>
        <strain evidence="17">ATCC 23552 / DSM 43043 / JCM 3097 / NBRC 12989 / 7 KIP</strain>
    </source>
</reference>
<dbReference type="GO" id="GO:0030894">
    <property type="term" value="C:replisome"/>
    <property type="evidence" value="ECO:0007669"/>
    <property type="project" value="TreeGrafter"/>
</dbReference>
<evidence type="ECO:0000256" key="13">
    <source>
        <dbReference type="SAM" id="MobiDB-lite"/>
    </source>
</evidence>
<evidence type="ECO:0000256" key="8">
    <source>
        <dbReference type="ARBA" id="ARBA00023235"/>
    </source>
</evidence>
<dbReference type="Pfam" id="PF16124">
    <property type="entry name" value="RecQ_Zn_bind"/>
    <property type="match status" value="1"/>
</dbReference>
<keyword evidence="8" id="KW-0413">Isomerase</keyword>
<evidence type="ECO:0000256" key="9">
    <source>
        <dbReference type="ARBA" id="ARBA00034617"/>
    </source>
</evidence>
<dbReference type="InterPro" id="IPR004589">
    <property type="entry name" value="DNA_helicase_ATP-dep_RecQ"/>
</dbReference>
<dbReference type="CDD" id="cd17920">
    <property type="entry name" value="DEXHc_RecQ"/>
    <property type="match status" value="1"/>
</dbReference>
<accession>E6S869</accession>
<dbReference type="EC" id="5.6.2.4" evidence="10"/>
<evidence type="ECO:0000256" key="1">
    <source>
        <dbReference type="ARBA" id="ARBA00005446"/>
    </source>
</evidence>
<dbReference type="GO" id="GO:0005524">
    <property type="term" value="F:ATP binding"/>
    <property type="evidence" value="ECO:0007669"/>
    <property type="project" value="UniProtKB-KW"/>
</dbReference>
<dbReference type="PROSITE" id="PS51194">
    <property type="entry name" value="HELICASE_CTER"/>
    <property type="match status" value="1"/>
</dbReference>
<dbReference type="EMBL" id="CP002343">
    <property type="protein sequence ID" value="ADU46973.1"/>
    <property type="molecule type" value="Genomic_DNA"/>
</dbReference>
<dbReference type="SUPFAM" id="SSF52540">
    <property type="entry name" value="P-loop containing nucleoside triphosphate hydrolases"/>
    <property type="match status" value="1"/>
</dbReference>
<feature type="compositionally biased region" description="Low complexity" evidence="13">
    <location>
        <begin position="525"/>
        <end position="536"/>
    </location>
</feature>
<keyword evidence="17" id="KW-1185">Reference proteome</keyword>
<dbReference type="RefSeq" id="WP_013491294.1">
    <property type="nucleotide sequence ID" value="NC_014830.1"/>
</dbReference>
<dbReference type="SMART" id="SM00487">
    <property type="entry name" value="DEXDc"/>
    <property type="match status" value="1"/>
</dbReference>
<dbReference type="InterPro" id="IPR014001">
    <property type="entry name" value="Helicase_ATP-bd"/>
</dbReference>
<feature type="domain" description="Helicase ATP-binding" evidence="14">
    <location>
        <begin position="33"/>
        <end position="203"/>
    </location>
</feature>
<dbReference type="GO" id="GO:0003677">
    <property type="term" value="F:DNA binding"/>
    <property type="evidence" value="ECO:0007669"/>
    <property type="project" value="UniProtKB-KW"/>
</dbReference>
<evidence type="ECO:0000256" key="5">
    <source>
        <dbReference type="ARBA" id="ARBA00022806"/>
    </source>
</evidence>
<dbReference type="NCBIfam" id="TIGR00614">
    <property type="entry name" value="recQ_fam"/>
    <property type="match status" value="1"/>
</dbReference>
<dbReference type="InterPro" id="IPR027417">
    <property type="entry name" value="P-loop_NTPase"/>
</dbReference>
<evidence type="ECO:0000313" key="17">
    <source>
        <dbReference type="Proteomes" id="UP000008914"/>
    </source>
</evidence>
<dbReference type="GO" id="GO:0043590">
    <property type="term" value="C:bacterial nucleoid"/>
    <property type="evidence" value="ECO:0007669"/>
    <property type="project" value="TreeGrafter"/>
</dbReference>
<comment type="catalytic activity">
    <reaction evidence="9">
        <text>Couples ATP hydrolysis with the unwinding of duplex DNA by translocating in the 3'-5' direction.</text>
        <dbReference type="EC" id="5.6.2.4"/>
    </reaction>
</comment>
<evidence type="ECO:0000259" key="14">
    <source>
        <dbReference type="PROSITE" id="PS51192"/>
    </source>
</evidence>
<evidence type="ECO:0000259" key="15">
    <source>
        <dbReference type="PROSITE" id="PS51194"/>
    </source>
</evidence>
<keyword evidence="6" id="KW-0067">ATP-binding</keyword>
<protein>
    <recommendedName>
        <fullName evidence="11">ATP-dependent DNA helicase RecQ</fullName>
        <ecNumber evidence="10">5.6.2.4</ecNumber>
    </recommendedName>
    <alternativeName>
        <fullName evidence="12">DNA 3'-5' helicase RecQ</fullName>
    </alternativeName>
</protein>
<feature type="region of interest" description="Disordered" evidence="13">
    <location>
        <begin position="525"/>
        <end position="564"/>
    </location>
</feature>
<dbReference type="InterPro" id="IPR011545">
    <property type="entry name" value="DEAD/DEAH_box_helicase_dom"/>
</dbReference>
<dbReference type="Pfam" id="PF00271">
    <property type="entry name" value="Helicase_C"/>
    <property type="match status" value="1"/>
</dbReference>
<dbReference type="GO" id="GO:0043138">
    <property type="term" value="F:3'-5' DNA helicase activity"/>
    <property type="evidence" value="ECO:0007669"/>
    <property type="project" value="UniProtKB-EC"/>
</dbReference>
<dbReference type="PANTHER" id="PTHR13710:SF105">
    <property type="entry name" value="ATP-DEPENDENT DNA HELICASE Q1"/>
    <property type="match status" value="1"/>
</dbReference>
<dbReference type="Gene3D" id="3.40.50.300">
    <property type="entry name" value="P-loop containing nucleotide triphosphate hydrolases"/>
    <property type="match status" value="2"/>
</dbReference>
<dbReference type="GO" id="GO:0006281">
    <property type="term" value="P:DNA repair"/>
    <property type="evidence" value="ECO:0007669"/>
    <property type="project" value="TreeGrafter"/>
</dbReference>
<evidence type="ECO:0000256" key="10">
    <source>
        <dbReference type="ARBA" id="ARBA00034808"/>
    </source>
</evidence>
<evidence type="ECO:0000256" key="2">
    <source>
        <dbReference type="ARBA" id="ARBA00022723"/>
    </source>
</evidence>
<keyword evidence="3" id="KW-0547">Nucleotide-binding</keyword>
<proteinExistence type="inferred from homology"/>
<evidence type="ECO:0000313" key="16">
    <source>
        <dbReference type="EMBL" id="ADU46973.1"/>
    </source>
</evidence>